<dbReference type="EMBL" id="BGPR01002422">
    <property type="protein sequence ID" value="GBM73162.1"/>
    <property type="molecule type" value="Genomic_DNA"/>
</dbReference>
<gene>
    <name evidence="1" type="ORF">AVEN_30050_1</name>
</gene>
<organism evidence="1 2">
    <name type="scientific">Araneus ventricosus</name>
    <name type="common">Orbweaver spider</name>
    <name type="synonym">Epeira ventricosa</name>
    <dbReference type="NCBI Taxonomy" id="182803"/>
    <lineage>
        <taxon>Eukaryota</taxon>
        <taxon>Metazoa</taxon>
        <taxon>Ecdysozoa</taxon>
        <taxon>Arthropoda</taxon>
        <taxon>Chelicerata</taxon>
        <taxon>Arachnida</taxon>
        <taxon>Araneae</taxon>
        <taxon>Araneomorphae</taxon>
        <taxon>Entelegynae</taxon>
        <taxon>Araneoidea</taxon>
        <taxon>Araneidae</taxon>
        <taxon>Araneus</taxon>
    </lineage>
</organism>
<keyword evidence="2" id="KW-1185">Reference proteome</keyword>
<proteinExistence type="predicted"/>
<evidence type="ECO:0000313" key="1">
    <source>
        <dbReference type="EMBL" id="GBM73162.1"/>
    </source>
</evidence>
<sequence>MLKFPIVGEDLTPLSLPQAVKEDGKLVEVSGDELRKAQRGCSTLKACFLQAEFRVEGGFCLESRKTILGALAYKWRFLKFIETRFWPCVMRGLRRTSV</sequence>
<dbReference type="AlphaFoldDB" id="A0A4Y2I6V4"/>
<accession>A0A4Y2I6V4</accession>
<protein>
    <submittedName>
        <fullName evidence="1">Uncharacterized protein</fullName>
    </submittedName>
</protein>
<comment type="caution">
    <text evidence="1">The sequence shown here is derived from an EMBL/GenBank/DDBJ whole genome shotgun (WGS) entry which is preliminary data.</text>
</comment>
<name>A0A4Y2I6V4_ARAVE</name>
<reference evidence="1 2" key="1">
    <citation type="journal article" date="2019" name="Sci. Rep.">
        <title>Orb-weaving spider Araneus ventricosus genome elucidates the spidroin gene catalogue.</title>
        <authorList>
            <person name="Kono N."/>
            <person name="Nakamura H."/>
            <person name="Ohtoshi R."/>
            <person name="Moran D.A.P."/>
            <person name="Shinohara A."/>
            <person name="Yoshida Y."/>
            <person name="Fujiwara M."/>
            <person name="Mori M."/>
            <person name="Tomita M."/>
            <person name="Arakawa K."/>
        </authorList>
    </citation>
    <scope>NUCLEOTIDE SEQUENCE [LARGE SCALE GENOMIC DNA]</scope>
</reference>
<dbReference type="Proteomes" id="UP000499080">
    <property type="component" value="Unassembled WGS sequence"/>
</dbReference>
<evidence type="ECO:0000313" key="2">
    <source>
        <dbReference type="Proteomes" id="UP000499080"/>
    </source>
</evidence>